<accession>A0AAE0BX49</accession>
<evidence type="ECO:0000256" key="2">
    <source>
        <dbReference type="SAM" id="MobiDB-lite"/>
    </source>
</evidence>
<evidence type="ECO:0000313" key="4">
    <source>
        <dbReference type="EMBL" id="KAK3243372.1"/>
    </source>
</evidence>
<evidence type="ECO:0000256" key="1">
    <source>
        <dbReference type="SAM" id="Coils"/>
    </source>
</evidence>
<dbReference type="Proteomes" id="UP001190700">
    <property type="component" value="Unassembled WGS sequence"/>
</dbReference>
<reference evidence="4 5" key="1">
    <citation type="journal article" date="2015" name="Genome Biol. Evol.">
        <title>Comparative Genomics of a Bacterivorous Green Alga Reveals Evolutionary Causalities and Consequences of Phago-Mixotrophic Mode of Nutrition.</title>
        <authorList>
            <person name="Burns J.A."/>
            <person name="Paasch A."/>
            <person name="Narechania A."/>
            <person name="Kim E."/>
        </authorList>
    </citation>
    <scope>NUCLEOTIDE SEQUENCE [LARGE SCALE GENOMIC DNA]</scope>
    <source>
        <strain evidence="4">PLY_AMNH</strain>
    </source>
</reference>
<comment type="caution">
    <text evidence="4">The sequence shown here is derived from an EMBL/GenBank/DDBJ whole genome shotgun (WGS) entry which is preliminary data.</text>
</comment>
<dbReference type="EMBL" id="LGRX02032936">
    <property type="protein sequence ID" value="KAK3243372.1"/>
    <property type="molecule type" value="Genomic_DNA"/>
</dbReference>
<evidence type="ECO:0000313" key="5">
    <source>
        <dbReference type="Proteomes" id="UP001190700"/>
    </source>
</evidence>
<feature type="compositionally biased region" description="Basic residues" evidence="2">
    <location>
        <begin position="1"/>
        <end position="10"/>
    </location>
</feature>
<proteinExistence type="predicted"/>
<sequence length="824" mass="92497">MPGKKAKYKKRQETARKLLNSRDPETGEKNASKLGRNSQLGLTRQAQDEAVSSLLDLSETAQPVEETIARPTCDAEGGANVDASKAKELSEAELKAQRSVADKWKRAIRALTGPDGLPILSAHRLKAHILLEPDMKHRDPKGQKMLGRMSRLKDCYAAHQEKRRDEVEGARLSTLYANRRADNAFAQVDKAEARAAKAEALADNSAARAEATALAVQVQQQKVKLEKANKGHQTLKGRLRQIASRMTPVMVKSFIDKKLRPGKAVWSFEVMSESARMRNHGLSANVIPKVWKCVYRAIVGGDFPDSDDRRACWMSTSQVKEWTQVVAEFKTQGLADLLDVDNSPIPNVWKPLIGPTLPFSVLFDTSMRFTKHLLPIRIGFHDFREDQCKPVTPLLEISRVPDTSGDTQAVGVLRSLDKRGLASGLFHAITDNTNSMSGRGGKSGEGKGGAVHILERLIRERASAQHPHFHQGISRGGCGAHIEHIKYTAFEDEVCGQVPKDSWDDLHVVTFLNKLWWFHHSKTWGQWSMLCFLYTWVFGVHLPAFGSRSLSWLKGQDPEPRITTPSGDKVMAVSHSWEWPSGHPVIDADGLVFDTRFEDIDYEPGTFDPSMLMGQAFVADTQPRCAAAEGDLLPIPEFIGIYGDVLKLAWLALEPQLFNNLVCGVLSGCKIALAKHNKWYEEWQHLPHSMGRIMLAESCGPAFARALLNVFWVTVIGPPTKETSETWLWAIICEVREKRYLPTLEQLTFEQVLRVDIEAAGRQCEEFLDLKQPPNTFRLWELLSCDIDFFREVVQYAYPDSEQDIVVGPLLEKWGCMFMEKYLI</sequence>
<reference evidence="4" key="2">
    <citation type="submission" date="2023-06" db="EMBL/GenBank/DDBJ databases">
        <title>Long-read-based genome assembly of the green algal bacterivore Cymbomonas tetramitiformis.</title>
        <authorList>
            <person name="Gyaltshen Y."/>
            <person name="Rozenberg A."/>
            <person name="Paasch A."/>
            <person name="Burns J.A."/>
            <person name="Warring S."/>
            <person name="Larson R."/>
            <person name="Maurer-Alcala X."/>
            <person name="Dacks J."/>
            <person name="Kim E."/>
        </authorList>
    </citation>
    <scope>NUCLEOTIDE SEQUENCE</scope>
    <source>
        <strain evidence="4">PLY_AMNH</strain>
    </source>
</reference>
<keyword evidence="1" id="KW-0175">Coiled coil</keyword>
<evidence type="ECO:0000313" key="3">
    <source>
        <dbReference type="EMBL" id="KAK3239652.1"/>
    </source>
</evidence>
<feature type="compositionally biased region" description="Polar residues" evidence="2">
    <location>
        <begin position="35"/>
        <end position="45"/>
    </location>
</feature>
<name>A0AAE0BX49_9CHLO</name>
<gene>
    <name evidence="4" type="ORF">CYMTET_46972</name>
    <name evidence="3" type="ORF">CYMTET_50435</name>
</gene>
<organism evidence="4 5">
    <name type="scientific">Cymbomonas tetramitiformis</name>
    <dbReference type="NCBI Taxonomy" id="36881"/>
    <lineage>
        <taxon>Eukaryota</taxon>
        <taxon>Viridiplantae</taxon>
        <taxon>Chlorophyta</taxon>
        <taxon>Pyramimonadophyceae</taxon>
        <taxon>Pyramimonadales</taxon>
        <taxon>Pyramimonadaceae</taxon>
        <taxon>Cymbomonas</taxon>
    </lineage>
</organism>
<dbReference type="EMBL" id="LGRX02033852">
    <property type="protein sequence ID" value="KAK3239652.1"/>
    <property type="molecule type" value="Genomic_DNA"/>
</dbReference>
<feature type="region of interest" description="Disordered" evidence="2">
    <location>
        <begin position="1"/>
        <end position="47"/>
    </location>
</feature>
<dbReference type="AlphaFoldDB" id="A0AAE0BX49"/>
<feature type="coiled-coil region" evidence="1">
    <location>
        <begin position="181"/>
        <end position="228"/>
    </location>
</feature>
<feature type="compositionally biased region" description="Basic and acidic residues" evidence="2">
    <location>
        <begin position="11"/>
        <end position="31"/>
    </location>
</feature>
<protein>
    <submittedName>
        <fullName evidence="4">Uncharacterized protein</fullName>
    </submittedName>
</protein>
<keyword evidence="5" id="KW-1185">Reference proteome</keyword>